<dbReference type="GO" id="GO:0016567">
    <property type="term" value="P:protein ubiquitination"/>
    <property type="evidence" value="ECO:0007669"/>
    <property type="project" value="TreeGrafter"/>
</dbReference>
<dbReference type="AlphaFoldDB" id="A0AAD9RC46"/>
<dbReference type="Gene3D" id="3.30.40.10">
    <property type="entry name" value="Zinc/RING finger domain, C3HC4 (zinc finger)"/>
    <property type="match status" value="1"/>
</dbReference>
<evidence type="ECO:0000313" key="15">
    <source>
        <dbReference type="Proteomes" id="UP001258017"/>
    </source>
</evidence>
<comment type="subcellular location">
    <subcellularLocation>
        <location evidence="1">Membrane</location>
        <topology evidence="1">Multi-pass membrane protein</topology>
    </subcellularLocation>
</comment>
<dbReference type="InterPro" id="IPR013083">
    <property type="entry name" value="Znf_RING/FYVE/PHD"/>
</dbReference>
<keyword evidence="15" id="KW-1185">Reference proteome</keyword>
<evidence type="ECO:0000256" key="9">
    <source>
        <dbReference type="ARBA" id="ARBA00023136"/>
    </source>
</evidence>
<feature type="transmembrane region" description="Helical" evidence="11">
    <location>
        <begin position="133"/>
        <end position="158"/>
    </location>
</feature>
<evidence type="ECO:0000313" key="14">
    <source>
        <dbReference type="EMBL" id="KAK2577019.1"/>
    </source>
</evidence>
<reference evidence="14" key="1">
    <citation type="submission" date="2021-08" db="EMBL/GenBank/DDBJ databases">
        <authorList>
            <person name="Misof B."/>
            <person name="Oliver O."/>
            <person name="Podsiadlowski L."/>
            <person name="Donath A."/>
            <person name="Peters R."/>
            <person name="Mayer C."/>
            <person name="Rust J."/>
            <person name="Gunkel S."/>
            <person name="Lesny P."/>
            <person name="Martin S."/>
            <person name="Oeyen J.P."/>
            <person name="Petersen M."/>
            <person name="Panagiotis P."/>
            <person name="Wilbrandt J."/>
            <person name="Tanja T."/>
        </authorList>
    </citation>
    <scope>NUCLEOTIDE SEQUENCE</scope>
    <source>
        <strain evidence="14">GBR_01_08_01A</strain>
        <tissue evidence="14">Thorax + abdomen</tissue>
    </source>
</reference>
<dbReference type="PANTHER" id="PTHR46065:SF3">
    <property type="entry name" value="FI20425P1"/>
    <property type="match status" value="1"/>
</dbReference>
<evidence type="ECO:0000256" key="4">
    <source>
        <dbReference type="ARBA" id="ARBA00022723"/>
    </source>
</evidence>
<sequence length="267" mass="30038">MESQRSNASTTTTLSSVVVGTTDQARTIVSSAKTSSPFYRRNMTPDKRSSHSVIYCRICHEDGSAEELIDPCECSGTLGLIHASCLEKWLSASNTDHCEICKYAFVIEKKSKPLSQSFWQWWRSKTVYGPQGIAGDVICLIVLTPLCVAATYLCGIGASSYARLGFWEGTGLAVLCCMLVITYLLWLIVTIRFHFISLRQWRKRNPDVKLIVKHKSEAARVKTYWIVSNDRNNNRPNDNNHYPTCFLAAFGDNDDPLYGIQQQTTFV</sequence>
<dbReference type="GO" id="GO:0004842">
    <property type="term" value="F:ubiquitin-protein transferase activity"/>
    <property type="evidence" value="ECO:0007669"/>
    <property type="project" value="TreeGrafter"/>
</dbReference>
<dbReference type="GO" id="GO:0008270">
    <property type="term" value="F:zinc ion binding"/>
    <property type="evidence" value="ECO:0007669"/>
    <property type="project" value="UniProtKB-KW"/>
</dbReference>
<evidence type="ECO:0000256" key="5">
    <source>
        <dbReference type="ARBA" id="ARBA00022771"/>
    </source>
</evidence>
<dbReference type="SUPFAM" id="SSF57850">
    <property type="entry name" value="RING/U-box"/>
    <property type="match status" value="1"/>
</dbReference>
<keyword evidence="2" id="KW-0808">Transferase</keyword>
<evidence type="ECO:0000259" key="13">
    <source>
        <dbReference type="PROSITE" id="PS51292"/>
    </source>
</evidence>
<accession>A0AAD9RC46</accession>
<evidence type="ECO:0000256" key="2">
    <source>
        <dbReference type="ARBA" id="ARBA00022679"/>
    </source>
</evidence>
<dbReference type="SMART" id="SM00744">
    <property type="entry name" value="RINGv"/>
    <property type="match status" value="1"/>
</dbReference>
<evidence type="ECO:0000256" key="10">
    <source>
        <dbReference type="PROSITE-ProRule" id="PRU00175"/>
    </source>
</evidence>
<feature type="transmembrane region" description="Helical" evidence="11">
    <location>
        <begin position="170"/>
        <end position="195"/>
    </location>
</feature>
<evidence type="ECO:0000256" key="8">
    <source>
        <dbReference type="ARBA" id="ARBA00022989"/>
    </source>
</evidence>
<gene>
    <name evidence="14" type="ORF">KPH14_011979</name>
</gene>
<dbReference type="PROSITE" id="PS51292">
    <property type="entry name" value="ZF_RING_CH"/>
    <property type="match status" value="1"/>
</dbReference>
<evidence type="ECO:0000256" key="1">
    <source>
        <dbReference type="ARBA" id="ARBA00004141"/>
    </source>
</evidence>
<keyword evidence="6" id="KW-0833">Ubl conjugation pathway</keyword>
<feature type="domain" description="RING-CH-type" evidence="13">
    <location>
        <begin position="48"/>
        <end position="108"/>
    </location>
</feature>
<feature type="domain" description="RING-type" evidence="12">
    <location>
        <begin position="56"/>
        <end position="102"/>
    </location>
</feature>
<keyword evidence="3 11" id="KW-0812">Transmembrane</keyword>
<proteinExistence type="predicted"/>
<dbReference type="GO" id="GO:0016020">
    <property type="term" value="C:membrane"/>
    <property type="evidence" value="ECO:0007669"/>
    <property type="project" value="UniProtKB-SubCell"/>
</dbReference>
<evidence type="ECO:0000256" key="11">
    <source>
        <dbReference type="SAM" id="Phobius"/>
    </source>
</evidence>
<keyword evidence="5 10" id="KW-0863">Zinc-finger</keyword>
<name>A0AAD9RC46_9HYME</name>
<protein>
    <recommendedName>
        <fullName evidence="16">RING-CH-type domain-containing protein</fullName>
    </recommendedName>
</protein>
<evidence type="ECO:0000256" key="6">
    <source>
        <dbReference type="ARBA" id="ARBA00022786"/>
    </source>
</evidence>
<dbReference type="Proteomes" id="UP001258017">
    <property type="component" value="Unassembled WGS sequence"/>
</dbReference>
<dbReference type="PANTHER" id="PTHR46065">
    <property type="entry name" value="E3 UBIQUITIN-PROTEIN LIGASE MARCH 2/3 FAMILY MEMBER"/>
    <property type="match status" value="1"/>
</dbReference>
<keyword evidence="9 11" id="KW-0472">Membrane</keyword>
<comment type="caution">
    <text evidence="14">The sequence shown here is derived from an EMBL/GenBank/DDBJ whole genome shotgun (WGS) entry which is preliminary data.</text>
</comment>
<dbReference type="EMBL" id="JAIFRP010004402">
    <property type="protein sequence ID" value="KAK2577019.1"/>
    <property type="molecule type" value="Genomic_DNA"/>
</dbReference>
<evidence type="ECO:0008006" key="16">
    <source>
        <dbReference type="Google" id="ProtNLM"/>
    </source>
</evidence>
<dbReference type="CDD" id="cd16699">
    <property type="entry name" value="RING_CH-C4HC3_MARCH2-like"/>
    <property type="match status" value="1"/>
</dbReference>
<keyword evidence="4" id="KW-0479">Metal-binding</keyword>
<dbReference type="InterPro" id="IPR011016">
    <property type="entry name" value="Znf_RING-CH"/>
</dbReference>
<reference evidence="14" key="2">
    <citation type="journal article" date="2023" name="Commun. Biol.">
        <title>Intrasexual cuticular hydrocarbon dimorphism in a wasp sheds light on hydrocarbon biosynthesis genes in Hymenoptera.</title>
        <authorList>
            <person name="Moris V.C."/>
            <person name="Podsiadlowski L."/>
            <person name="Martin S."/>
            <person name="Oeyen J.P."/>
            <person name="Donath A."/>
            <person name="Petersen M."/>
            <person name="Wilbrandt J."/>
            <person name="Misof B."/>
            <person name="Liedtke D."/>
            <person name="Thamm M."/>
            <person name="Scheiner R."/>
            <person name="Schmitt T."/>
            <person name="Niehuis O."/>
        </authorList>
    </citation>
    <scope>NUCLEOTIDE SEQUENCE</scope>
    <source>
        <strain evidence="14">GBR_01_08_01A</strain>
    </source>
</reference>
<keyword evidence="8 11" id="KW-1133">Transmembrane helix</keyword>
<organism evidence="14 15">
    <name type="scientific">Odynerus spinipes</name>
    <dbReference type="NCBI Taxonomy" id="1348599"/>
    <lineage>
        <taxon>Eukaryota</taxon>
        <taxon>Metazoa</taxon>
        <taxon>Ecdysozoa</taxon>
        <taxon>Arthropoda</taxon>
        <taxon>Hexapoda</taxon>
        <taxon>Insecta</taxon>
        <taxon>Pterygota</taxon>
        <taxon>Neoptera</taxon>
        <taxon>Endopterygota</taxon>
        <taxon>Hymenoptera</taxon>
        <taxon>Apocrita</taxon>
        <taxon>Aculeata</taxon>
        <taxon>Vespoidea</taxon>
        <taxon>Vespidae</taxon>
        <taxon>Eumeninae</taxon>
        <taxon>Odynerus</taxon>
    </lineage>
</organism>
<evidence type="ECO:0000259" key="12">
    <source>
        <dbReference type="PROSITE" id="PS50089"/>
    </source>
</evidence>
<evidence type="ECO:0000256" key="7">
    <source>
        <dbReference type="ARBA" id="ARBA00022833"/>
    </source>
</evidence>
<dbReference type="InterPro" id="IPR001841">
    <property type="entry name" value="Znf_RING"/>
</dbReference>
<dbReference type="PROSITE" id="PS50089">
    <property type="entry name" value="ZF_RING_2"/>
    <property type="match status" value="1"/>
</dbReference>
<dbReference type="Pfam" id="PF12906">
    <property type="entry name" value="RINGv"/>
    <property type="match status" value="1"/>
</dbReference>
<keyword evidence="7" id="KW-0862">Zinc</keyword>
<evidence type="ECO:0000256" key="3">
    <source>
        <dbReference type="ARBA" id="ARBA00022692"/>
    </source>
</evidence>